<dbReference type="AlphaFoldDB" id="A0A1F7IAR3"/>
<dbReference type="InterPro" id="IPR024524">
    <property type="entry name" value="DUF3800"/>
</dbReference>
<dbReference type="Proteomes" id="UP000179024">
    <property type="component" value="Unassembled WGS sequence"/>
</dbReference>
<dbReference type="EMBL" id="MGAE01000004">
    <property type="protein sequence ID" value="OGK40454.1"/>
    <property type="molecule type" value="Genomic_DNA"/>
</dbReference>
<evidence type="ECO:0000313" key="1">
    <source>
        <dbReference type="EMBL" id="OGK40454.1"/>
    </source>
</evidence>
<accession>A0A1F7IAR3</accession>
<protein>
    <recommendedName>
        <fullName evidence="3">DUF3800 domain-containing protein</fullName>
    </recommendedName>
</protein>
<evidence type="ECO:0008006" key="3">
    <source>
        <dbReference type="Google" id="ProtNLM"/>
    </source>
</evidence>
<evidence type="ECO:0000313" key="2">
    <source>
        <dbReference type="Proteomes" id="UP000179024"/>
    </source>
</evidence>
<dbReference type="Pfam" id="PF12686">
    <property type="entry name" value="DUF3800"/>
    <property type="match status" value="1"/>
</dbReference>
<gene>
    <name evidence="1" type="ORF">A3F34_03130</name>
</gene>
<comment type="caution">
    <text evidence="1">The sequence shown here is derived from an EMBL/GenBank/DDBJ whole genome shotgun (WGS) entry which is preliminary data.</text>
</comment>
<sequence>MLIFIDDSGDPGFKINKGASAFFVIACVIFKDELEAEKSAVALKQFRRKLKFPDTVEFKFNKSRRSIRESFLKILRPFEFDIRCIVVDKKLIRSDELINSQQSFCNYFVKLLLEHNRGTIRNAKVRLDGRGDRLFKRNITTYLRRELNQPAKKVVKNLQLVDSKNNILIQMADMVAGAIHRSYDKEKTDASVYRKIINKKIKDCWEFK</sequence>
<name>A0A1F7IAR3_9BACT</name>
<reference evidence="1 2" key="1">
    <citation type="journal article" date="2016" name="Nat. Commun.">
        <title>Thousands of microbial genomes shed light on interconnected biogeochemical processes in an aquifer system.</title>
        <authorList>
            <person name="Anantharaman K."/>
            <person name="Brown C.T."/>
            <person name="Hug L.A."/>
            <person name="Sharon I."/>
            <person name="Castelle C.J."/>
            <person name="Probst A.J."/>
            <person name="Thomas B.C."/>
            <person name="Singh A."/>
            <person name="Wilkins M.J."/>
            <person name="Karaoz U."/>
            <person name="Brodie E.L."/>
            <person name="Williams K.H."/>
            <person name="Hubbard S.S."/>
            <person name="Banfield J.F."/>
        </authorList>
    </citation>
    <scope>NUCLEOTIDE SEQUENCE [LARGE SCALE GENOMIC DNA]</scope>
</reference>
<organism evidence="1 2">
    <name type="scientific">Candidatus Roizmanbacteria bacterium RIFCSPHIGHO2_12_FULL_44_10</name>
    <dbReference type="NCBI Taxonomy" id="1802054"/>
    <lineage>
        <taxon>Bacteria</taxon>
        <taxon>Candidatus Roizmaniibacteriota</taxon>
    </lineage>
</organism>
<proteinExistence type="predicted"/>